<sequence>MVPRIPPHRETRFAPFRFADLPSVQQYLKPQYSDSIQVDAFVRWAHSIEASSDHVDKFFLREMKWASTPSSRKAIGGLMPCHEYLLLTFEREMHTVTFRVERDTNSWRTIFGLQRSSIRKDLIKIWDEDEARTSDDTNVATLELKGCSLISIRRFAKLLRITTAFSRYYNLWTFNCWWFVGQLWSNLVRALPEGVVQEFRKADDVASHLTGGSEALIFGRMKQLVHLECVKRFHGTPAVSKAAKEVELVTGLIEVNFGRGVRRAKDVKEDRRKLKEELRDLHSENVSSEVPLESPGLDSPGVNGELRAIIEQLRGEIESLKNEIQKLRRTAKTQCVKSGSENPTSVVPPSRTTARLGIGSFNASPALVSDGGLLAPPDNTCAISPHSASHIPWPVGNSCPPSPTGSHERSMGNPAYPCGSEPTPPVPPWRKPSFAQVVKTGAKPSASVALPRIITTGISQSHSARSIVDIDRKGVKQPDLPLLIRSVSVITVRTSKTSHPSSYADAAKARVNCSPPSSSSYPTRSTPAPTPNPTRRVRTSGESPGVPLVTGRRPTPLRRRSTTN</sequence>
<evidence type="ECO:0000256" key="2">
    <source>
        <dbReference type="SAM" id="MobiDB-lite"/>
    </source>
</evidence>
<dbReference type="InParanoid" id="A0A067PJF5"/>
<protein>
    <submittedName>
        <fullName evidence="3">Uncharacterized protein</fullName>
    </submittedName>
</protein>
<dbReference type="AlphaFoldDB" id="A0A067PJF5"/>
<feature type="region of interest" description="Disordered" evidence="2">
    <location>
        <begin position="494"/>
        <end position="564"/>
    </location>
</feature>
<keyword evidence="1" id="KW-0175">Coiled coil</keyword>
<proteinExistence type="predicted"/>
<dbReference type="Proteomes" id="UP000027265">
    <property type="component" value="Unassembled WGS sequence"/>
</dbReference>
<feature type="region of interest" description="Disordered" evidence="2">
    <location>
        <begin position="400"/>
        <end position="424"/>
    </location>
</feature>
<evidence type="ECO:0000256" key="1">
    <source>
        <dbReference type="SAM" id="Coils"/>
    </source>
</evidence>
<dbReference type="EMBL" id="KL197726">
    <property type="protein sequence ID" value="KDQ55033.1"/>
    <property type="molecule type" value="Genomic_DNA"/>
</dbReference>
<keyword evidence="4" id="KW-1185">Reference proteome</keyword>
<organism evidence="3 4">
    <name type="scientific">Jaapia argillacea MUCL 33604</name>
    <dbReference type="NCBI Taxonomy" id="933084"/>
    <lineage>
        <taxon>Eukaryota</taxon>
        <taxon>Fungi</taxon>
        <taxon>Dikarya</taxon>
        <taxon>Basidiomycota</taxon>
        <taxon>Agaricomycotina</taxon>
        <taxon>Agaricomycetes</taxon>
        <taxon>Agaricomycetidae</taxon>
        <taxon>Jaapiales</taxon>
        <taxon>Jaapiaceae</taxon>
        <taxon>Jaapia</taxon>
    </lineage>
</organism>
<accession>A0A067PJF5</accession>
<evidence type="ECO:0000313" key="4">
    <source>
        <dbReference type="Proteomes" id="UP000027265"/>
    </source>
</evidence>
<dbReference type="HOGENOM" id="CLU_483170_0_0_1"/>
<feature type="compositionally biased region" description="Basic residues" evidence="2">
    <location>
        <begin position="555"/>
        <end position="564"/>
    </location>
</feature>
<feature type="compositionally biased region" description="Low complexity" evidence="2">
    <location>
        <begin position="514"/>
        <end position="527"/>
    </location>
</feature>
<feature type="coiled-coil region" evidence="1">
    <location>
        <begin position="264"/>
        <end position="337"/>
    </location>
</feature>
<evidence type="ECO:0000313" key="3">
    <source>
        <dbReference type="EMBL" id="KDQ55033.1"/>
    </source>
</evidence>
<gene>
    <name evidence="3" type="ORF">JAAARDRAFT_339722</name>
</gene>
<name>A0A067PJF5_9AGAM</name>
<reference evidence="4" key="1">
    <citation type="journal article" date="2014" name="Proc. Natl. Acad. Sci. U.S.A.">
        <title>Extensive sampling of basidiomycete genomes demonstrates inadequacy of the white-rot/brown-rot paradigm for wood decay fungi.</title>
        <authorList>
            <person name="Riley R."/>
            <person name="Salamov A.A."/>
            <person name="Brown D.W."/>
            <person name="Nagy L.G."/>
            <person name="Floudas D."/>
            <person name="Held B.W."/>
            <person name="Levasseur A."/>
            <person name="Lombard V."/>
            <person name="Morin E."/>
            <person name="Otillar R."/>
            <person name="Lindquist E.A."/>
            <person name="Sun H."/>
            <person name="LaButti K.M."/>
            <person name="Schmutz J."/>
            <person name="Jabbour D."/>
            <person name="Luo H."/>
            <person name="Baker S.E."/>
            <person name="Pisabarro A.G."/>
            <person name="Walton J.D."/>
            <person name="Blanchette R.A."/>
            <person name="Henrissat B."/>
            <person name="Martin F."/>
            <person name="Cullen D."/>
            <person name="Hibbett D.S."/>
            <person name="Grigoriev I.V."/>
        </authorList>
    </citation>
    <scope>NUCLEOTIDE SEQUENCE [LARGE SCALE GENOMIC DNA]</scope>
    <source>
        <strain evidence="4">MUCL 33604</strain>
    </source>
</reference>